<feature type="domain" description="FMN hydroxy acid dehydrogenase" evidence="4">
    <location>
        <begin position="1"/>
        <end position="382"/>
    </location>
</feature>
<dbReference type="EMBL" id="JBHTJG010000017">
    <property type="protein sequence ID" value="MFD0948744.1"/>
    <property type="molecule type" value="Genomic_DNA"/>
</dbReference>
<dbReference type="PROSITE" id="PS51349">
    <property type="entry name" value="FMN_HYDROXY_ACID_DH_2"/>
    <property type="match status" value="1"/>
</dbReference>
<evidence type="ECO:0000256" key="1">
    <source>
        <dbReference type="ARBA" id="ARBA00001917"/>
    </source>
</evidence>
<reference evidence="6" key="1">
    <citation type="journal article" date="2019" name="Int. J. Syst. Evol. Microbiol.">
        <title>The Global Catalogue of Microorganisms (GCM) 10K type strain sequencing project: providing services to taxonomists for standard genome sequencing and annotation.</title>
        <authorList>
            <consortium name="The Broad Institute Genomics Platform"/>
            <consortium name="The Broad Institute Genome Sequencing Center for Infectious Disease"/>
            <person name="Wu L."/>
            <person name="Ma J."/>
        </authorList>
    </citation>
    <scope>NUCLEOTIDE SEQUENCE [LARGE SCALE GENOMIC DNA]</scope>
    <source>
        <strain evidence="6">CCUG 62982</strain>
    </source>
</reference>
<proteinExistence type="inferred from homology"/>
<evidence type="ECO:0000313" key="6">
    <source>
        <dbReference type="Proteomes" id="UP001596977"/>
    </source>
</evidence>
<dbReference type="InterPro" id="IPR012133">
    <property type="entry name" value="Alpha-hydoxy_acid_DH_FMN"/>
</dbReference>
<keyword evidence="6" id="KW-1185">Reference proteome</keyword>
<dbReference type="InterPro" id="IPR013785">
    <property type="entry name" value="Aldolase_TIM"/>
</dbReference>
<dbReference type="EC" id="1.1.1.27" evidence="5"/>
<dbReference type="PANTHER" id="PTHR10578:SF85">
    <property type="entry name" value="L-LACTATE DEHYDROGENASE"/>
    <property type="match status" value="1"/>
</dbReference>
<dbReference type="InterPro" id="IPR037396">
    <property type="entry name" value="FMN_HAD"/>
</dbReference>
<evidence type="ECO:0000313" key="5">
    <source>
        <dbReference type="EMBL" id="MFD0948744.1"/>
    </source>
</evidence>
<protein>
    <submittedName>
        <fullName evidence="5">L-lactate dehydrogenase</fullName>
        <ecNumber evidence="5">1.1.1.27</ecNumber>
    </submittedName>
</protein>
<dbReference type="Proteomes" id="UP001596977">
    <property type="component" value="Unassembled WGS sequence"/>
</dbReference>
<sequence>MNPASFDDYRELARRRLPRMFFEYVDGGSFNETTLRSNSDDLAAVKLRQRVLVDTSAVNTAISVFGQCMSMPVGLAPVGVAGLFARRGEVQAARAAKVAGVPMCLSTIGICSVEEVSAAAAPPWFQLYMLKDRGYMRELLARARTAGSPVLLFTVDMAATGGRYRDYRNGGIVANNGGMAWAERMRQGMLRPRWSWDVFCRGRPLLPGNLAAALPEDASINDALVWVGGNMDRTVSWKDLDFVRENWDGPLVLKGILDPEDARSAAKAGVDGIVVSNHGGRQLDGVSSSIAALPRVADAAGGLEIFLDSGVRNGLDVLRALAMGARAVFLGRAWAWALAAGGEAMVARMLGSIRAELTAAMILSGCTDVAHATRDLIDGPPRG</sequence>
<dbReference type="PIRSF" id="PIRSF000138">
    <property type="entry name" value="Al-hdrx_acd_dh"/>
    <property type="match status" value="1"/>
</dbReference>
<dbReference type="PROSITE" id="PS00557">
    <property type="entry name" value="FMN_HYDROXY_ACID_DH_1"/>
    <property type="match status" value="1"/>
</dbReference>
<dbReference type="Pfam" id="PF01070">
    <property type="entry name" value="FMN_dh"/>
    <property type="match status" value="1"/>
</dbReference>
<dbReference type="RefSeq" id="WP_264946559.1">
    <property type="nucleotide sequence ID" value="NZ_JAPDRA010000016.1"/>
</dbReference>
<evidence type="ECO:0000256" key="2">
    <source>
        <dbReference type="ARBA" id="ARBA00023002"/>
    </source>
</evidence>
<gene>
    <name evidence="5" type="ORF">ACFQ1E_20570</name>
</gene>
<evidence type="ECO:0000259" key="4">
    <source>
        <dbReference type="PROSITE" id="PS51349"/>
    </source>
</evidence>
<comment type="cofactor">
    <cofactor evidence="1">
        <name>FMN</name>
        <dbReference type="ChEBI" id="CHEBI:58210"/>
    </cofactor>
</comment>
<keyword evidence="2 5" id="KW-0560">Oxidoreductase</keyword>
<dbReference type="InterPro" id="IPR000262">
    <property type="entry name" value="FMN-dep_DH"/>
</dbReference>
<dbReference type="CDD" id="cd02809">
    <property type="entry name" value="alpha_hydroxyacid_oxid_FMN"/>
    <property type="match status" value="1"/>
</dbReference>
<evidence type="ECO:0000256" key="3">
    <source>
        <dbReference type="ARBA" id="ARBA00024042"/>
    </source>
</evidence>
<name>A0ABW3HH73_9SPHN</name>
<organism evidence="5 6">
    <name type="scientific">Sphingomonas canadensis</name>
    <dbReference type="NCBI Taxonomy" id="1219257"/>
    <lineage>
        <taxon>Bacteria</taxon>
        <taxon>Pseudomonadati</taxon>
        <taxon>Pseudomonadota</taxon>
        <taxon>Alphaproteobacteria</taxon>
        <taxon>Sphingomonadales</taxon>
        <taxon>Sphingomonadaceae</taxon>
        <taxon>Sphingomonas</taxon>
    </lineage>
</organism>
<dbReference type="InterPro" id="IPR008259">
    <property type="entry name" value="FMN_hydac_DH_AS"/>
</dbReference>
<dbReference type="GO" id="GO:0004459">
    <property type="term" value="F:L-lactate dehydrogenase (NAD+) activity"/>
    <property type="evidence" value="ECO:0007669"/>
    <property type="project" value="UniProtKB-EC"/>
</dbReference>
<dbReference type="NCBIfam" id="NF008398">
    <property type="entry name" value="PRK11197.1"/>
    <property type="match status" value="1"/>
</dbReference>
<dbReference type="SUPFAM" id="SSF51395">
    <property type="entry name" value="FMN-linked oxidoreductases"/>
    <property type="match status" value="1"/>
</dbReference>
<comment type="similarity">
    <text evidence="3">Belongs to the FMN-dependent alpha-hydroxy acid dehydrogenase family.</text>
</comment>
<accession>A0ABW3HH73</accession>
<dbReference type="Gene3D" id="3.20.20.70">
    <property type="entry name" value="Aldolase class I"/>
    <property type="match status" value="1"/>
</dbReference>
<comment type="caution">
    <text evidence="5">The sequence shown here is derived from an EMBL/GenBank/DDBJ whole genome shotgun (WGS) entry which is preliminary data.</text>
</comment>
<dbReference type="PANTHER" id="PTHR10578">
    <property type="entry name" value="S -2-HYDROXY-ACID OXIDASE-RELATED"/>
    <property type="match status" value="1"/>
</dbReference>